<sequence length="401" mass="47225">MTIVMRQRRVRTRTKNVFVRLINSTRTRCYQIKRSSDSSDEDDDDELERLKSMVEKREGIPREKQSFLALEKDDFKEEERKEEEDDRNGGKGTRDETLTTKRTRTTSSSVITKTTRRRQRRRRIEENQTYQLFLKKGLRGGKGGFGTLLRSTGKKKGRNAEPNNDMCRDLKGQRYHVSENARKMEKWTKEESLREEEALALKYIEERTGEKARKRAKMEKEEERFRKDSEEVKERMEEAMKVATTKTIQTTVEKGRVRDDEEEDDSDDEEDEDDFRRKKKKRTTNESTTEEEQIEEGKEEDRKVIKVAKANDEKEFPVVGAAPMSSNSSPPKQENFEPIDLHDINVAQELERFGLDHLKIELTRQNLKCGGSLEERANRLFLLKMTPFEAIDKKHKAMKKK</sequence>
<comment type="subcellular location">
    <subcellularLocation>
        <location evidence="2">Cytoplasm</location>
    </subcellularLocation>
    <subcellularLocation>
        <location evidence="1">Nucleus</location>
    </subcellularLocation>
</comment>
<dbReference type="Pfam" id="PF22782">
    <property type="entry name" value="SDE2"/>
    <property type="match status" value="1"/>
</dbReference>
<dbReference type="KEGG" id="bpg:Bathy13g00760"/>
<dbReference type="InterPro" id="IPR051421">
    <property type="entry name" value="RNA_Proc_DNA_Dmg_Regulator"/>
</dbReference>
<dbReference type="GO" id="GO:0005737">
    <property type="term" value="C:cytoplasm"/>
    <property type="evidence" value="ECO:0007669"/>
    <property type="project" value="UniProtKB-SubCell"/>
</dbReference>
<evidence type="ECO:0000256" key="1">
    <source>
        <dbReference type="ARBA" id="ARBA00004123"/>
    </source>
</evidence>
<dbReference type="GO" id="GO:0006397">
    <property type="term" value="P:mRNA processing"/>
    <property type="evidence" value="ECO:0007669"/>
    <property type="project" value="UniProtKB-KW"/>
</dbReference>
<dbReference type="InterPro" id="IPR025086">
    <property type="entry name" value="SDE2/SF3A3_SAP"/>
</dbReference>
<keyword evidence="5" id="KW-0507">mRNA processing</keyword>
<name>K8FCG3_9CHLO</name>
<organism evidence="12 13">
    <name type="scientific">Bathycoccus prasinos</name>
    <dbReference type="NCBI Taxonomy" id="41875"/>
    <lineage>
        <taxon>Eukaryota</taxon>
        <taxon>Viridiplantae</taxon>
        <taxon>Chlorophyta</taxon>
        <taxon>Mamiellophyceae</taxon>
        <taxon>Mamiellales</taxon>
        <taxon>Bathycoccaceae</taxon>
        <taxon>Bathycoccus</taxon>
    </lineage>
</organism>
<feature type="compositionally biased region" description="Basic and acidic residues" evidence="9">
    <location>
        <begin position="87"/>
        <end position="99"/>
    </location>
</feature>
<protein>
    <submittedName>
        <fullName evidence="12">Uncharacterized protein</fullName>
    </submittedName>
</protein>
<evidence type="ECO:0000256" key="7">
    <source>
        <dbReference type="ARBA" id="ARBA00023242"/>
    </source>
</evidence>
<feature type="domain" description="SDE2/SF3A3 SAP" evidence="10">
    <location>
        <begin position="332"/>
        <end position="397"/>
    </location>
</feature>
<feature type="compositionally biased region" description="Acidic residues" evidence="9">
    <location>
        <begin position="260"/>
        <end position="273"/>
    </location>
</feature>
<feature type="compositionally biased region" description="Basic and acidic residues" evidence="9">
    <location>
        <begin position="295"/>
        <end position="306"/>
    </location>
</feature>
<evidence type="ECO:0000256" key="5">
    <source>
        <dbReference type="ARBA" id="ARBA00022664"/>
    </source>
</evidence>
<feature type="region of interest" description="Disordered" evidence="9">
    <location>
        <begin position="144"/>
        <end position="168"/>
    </location>
</feature>
<dbReference type="PANTHER" id="PTHR12786:SF1">
    <property type="entry name" value="SPLICING REGULATOR SDE2"/>
    <property type="match status" value="1"/>
</dbReference>
<dbReference type="PANTHER" id="PTHR12786">
    <property type="entry name" value="SPLICING FACTOR SF3A-RELATED"/>
    <property type="match status" value="1"/>
</dbReference>
<evidence type="ECO:0000256" key="6">
    <source>
        <dbReference type="ARBA" id="ARBA00023187"/>
    </source>
</evidence>
<evidence type="ECO:0000256" key="4">
    <source>
        <dbReference type="ARBA" id="ARBA00022490"/>
    </source>
</evidence>
<dbReference type="AlphaFoldDB" id="K8FCG3"/>
<feature type="compositionally biased region" description="Basic and acidic residues" evidence="9">
    <location>
        <begin position="218"/>
        <end position="240"/>
    </location>
</feature>
<keyword evidence="4" id="KW-0963">Cytoplasm</keyword>
<keyword evidence="6" id="KW-0508">mRNA splicing</keyword>
<evidence type="ECO:0000313" key="13">
    <source>
        <dbReference type="Proteomes" id="UP000198341"/>
    </source>
</evidence>
<dbReference type="RefSeq" id="XP_007509660.1">
    <property type="nucleotide sequence ID" value="XM_007509598.1"/>
</dbReference>
<keyword evidence="7" id="KW-0539">Nucleus</keyword>
<dbReference type="GO" id="GO:0005634">
    <property type="term" value="C:nucleus"/>
    <property type="evidence" value="ECO:0007669"/>
    <property type="project" value="UniProtKB-SubCell"/>
</dbReference>
<dbReference type="OrthoDB" id="515008at2759"/>
<dbReference type="Pfam" id="PF13297">
    <property type="entry name" value="SDE2_2C"/>
    <property type="match status" value="1"/>
</dbReference>
<evidence type="ECO:0000256" key="8">
    <source>
        <dbReference type="ARBA" id="ARBA00023306"/>
    </source>
</evidence>
<dbReference type="EMBL" id="FO082266">
    <property type="protein sequence ID" value="CCO19463.1"/>
    <property type="molecule type" value="Genomic_DNA"/>
</dbReference>
<evidence type="ECO:0000259" key="10">
    <source>
        <dbReference type="Pfam" id="PF13297"/>
    </source>
</evidence>
<reference evidence="12 13" key="1">
    <citation type="submission" date="2011-10" db="EMBL/GenBank/DDBJ databases">
        <authorList>
            <person name="Genoscope - CEA"/>
        </authorList>
    </citation>
    <scope>NUCLEOTIDE SEQUENCE [LARGE SCALE GENOMIC DNA]</scope>
    <source>
        <strain evidence="12 13">RCC 1105</strain>
    </source>
</reference>
<dbReference type="eggNOG" id="KOG2827">
    <property type="taxonomic scope" value="Eukaryota"/>
</dbReference>
<keyword evidence="8" id="KW-0131">Cell cycle</keyword>
<evidence type="ECO:0000256" key="3">
    <source>
        <dbReference type="ARBA" id="ARBA00008726"/>
    </source>
</evidence>
<accession>K8FCG3</accession>
<evidence type="ECO:0000256" key="9">
    <source>
        <dbReference type="SAM" id="MobiDB-lite"/>
    </source>
</evidence>
<feature type="compositionally biased region" description="Basic and acidic residues" evidence="9">
    <location>
        <begin position="48"/>
        <end position="79"/>
    </location>
</feature>
<comment type="similarity">
    <text evidence="3">Belongs to the SDE2 family.</text>
</comment>
<dbReference type="Proteomes" id="UP000198341">
    <property type="component" value="Chromosome 13"/>
</dbReference>
<proteinExistence type="inferred from homology"/>
<evidence type="ECO:0000313" key="12">
    <source>
        <dbReference type="EMBL" id="CCO19463.1"/>
    </source>
</evidence>
<evidence type="ECO:0000256" key="2">
    <source>
        <dbReference type="ARBA" id="ARBA00004496"/>
    </source>
</evidence>
<gene>
    <name evidence="12" type="ordered locus">Bathy13g00760</name>
</gene>
<keyword evidence="13" id="KW-1185">Reference proteome</keyword>
<dbReference type="GO" id="GO:0008380">
    <property type="term" value="P:RNA splicing"/>
    <property type="evidence" value="ECO:0007669"/>
    <property type="project" value="UniProtKB-KW"/>
</dbReference>
<feature type="compositionally biased region" description="Acidic residues" evidence="9">
    <location>
        <begin position="38"/>
        <end position="47"/>
    </location>
</feature>
<dbReference type="InterPro" id="IPR053822">
    <property type="entry name" value="SDE2-like_dom"/>
</dbReference>
<dbReference type="STRING" id="41875.K8FCG3"/>
<feature type="domain" description="SDE2-like" evidence="11">
    <location>
        <begin position="140"/>
        <end position="241"/>
    </location>
</feature>
<dbReference type="GeneID" id="19012045"/>
<feature type="region of interest" description="Disordered" evidence="9">
    <location>
        <begin position="207"/>
        <end position="306"/>
    </location>
</feature>
<feature type="region of interest" description="Disordered" evidence="9">
    <location>
        <begin position="32"/>
        <end position="125"/>
    </location>
</feature>
<feature type="region of interest" description="Disordered" evidence="9">
    <location>
        <begin position="316"/>
        <end position="335"/>
    </location>
</feature>
<evidence type="ECO:0000259" key="11">
    <source>
        <dbReference type="Pfam" id="PF22782"/>
    </source>
</evidence>